<organism evidence="1 2">
    <name type="scientific">Texcoconibacillus texcoconensis</name>
    <dbReference type="NCBI Taxonomy" id="1095777"/>
    <lineage>
        <taxon>Bacteria</taxon>
        <taxon>Bacillati</taxon>
        <taxon>Bacillota</taxon>
        <taxon>Bacilli</taxon>
        <taxon>Bacillales</taxon>
        <taxon>Bacillaceae</taxon>
        <taxon>Texcoconibacillus</taxon>
    </lineage>
</organism>
<keyword evidence="2" id="KW-1185">Reference proteome</keyword>
<dbReference type="Proteomes" id="UP000551878">
    <property type="component" value="Unassembled WGS sequence"/>
</dbReference>
<proteinExistence type="predicted"/>
<dbReference type="EMBL" id="JACHHB010000002">
    <property type="protein sequence ID" value="MBB5172432.1"/>
    <property type="molecule type" value="Genomic_DNA"/>
</dbReference>
<name>A0A840QM31_9BACI</name>
<protein>
    <submittedName>
        <fullName evidence="1">Uncharacterized protein</fullName>
    </submittedName>
</protein>
<comment type="caution">
    <text evidence="1">The sequence shown here is derived from an EMBL/GenBank/DDBJ whole genome shotgun (WGS) entry which is preliminary data.</text>
</comment>
<evidence type="ECO:0000313" key="1">
    <source>
        <dbReference type="EMBL" id="MBB5172432.1"/>
    </source>
</evidence>
<evidence type="ECO:0000313" key="2">
    <source>
        <dbReference type="Proteomes" id="UP000551878"/>
    </source>
</evidence>
<reference evidence="1 2" key="1">
    <citation type="submission" date="2020-08" db="EMBL/GenBank/DDBJ databases">
        <title>Genomic Encyclopedia of Type Strains, Phase IV (KMG-IV): sequencing the most valuable type-strain genomes for metagenomic binning, comparative biology and taxonomic classification.</title>
        <authorList>
            <person name="Goeker M."/>
        </authorList>
    </citation>
    <scope>NUCLEOTIDE SEQUENCE [LARGE SCALE GENOMIC DNA]</scope>
    <source>
        <strain evidence="1 2">DSM 24696</strain>
    </source>
</reference>
<sequence length="83" mass="9725">MMKWEEVRKIYPDQYVLLNILESHIVGDKKYVEDVALIKPISDAKEATYELLHAKPGTLVYHTKNEEIIIEIRRRAAFRGILT</sequence>
<accession>A0A840QM31</accession>
<dbReference type="AlphaFoldDB" id="A0A840QM31"/>
<gene>
    <name evidence="1" type="ORF">HNQ41_000576</name>
</gene>